<dbReference type="InterPro" id="IPR050090">
    <property type="entry name" value="Tyrosine_recombinase_XerCD"/>
</dbReference>
<feature type="domain" description="Tyr recombinase" evidence="5">
    <location>
        <begin position="204"/>
        <end position="401"/>
    </location>
</feature>
<reference evidence="7 8" key="1">
    <citation type="submission" date="2024-09" db="EMBL/GenBank/DDBJ databases">
        <authorList>
            <person name="Sun Q."/>
            <person name="Mori K."/>
        </authorList>
    </citation>
    <scope>NUCLEOTIDE SEQUENCE [LARGE SCALE GENOMIC DNA]</scope>
    <source>
        <strain evidence="7 8">JCM 3143</strain>
    </source>
</reference>
<comment type="similarity">
    <text evidence="1">Belongs to the 'phage' integrase family.</text>
</comment>
<evidence type="ECO:0000259" key="6">
    <source>
        <dbReference type="PROSITE" id="PS51900"/>
    </source>
</evidence>
<keyword evidence="8" id="KW-1185">Reference proteome</keyword>
<dbReference type="EMBL" id="JBHMBW010000026">
    <property type="protein sequence ID" value="MFB9626861.1"/>
    <property type="molecule type" value="Genomic_DNA"/>
</dbReference>
<dbReference type="Gene3D" id="1.10.443.10">
    <property type="entry name" value="Intergrase catalytic core"/>
    <property type="match status" value="1"/>
</dbReference>
<dbReference type="Pfam" id="PF00589">
    <property type="entry name" value="Phage_integrase"/>
    <property type="match status" value="1"/>
</dbReference>
<proteinExistence type="inferred from homology"/>
<dbReference type="InterPro" id="IPR044068">
    <property type="entry name" value="CB"/>
</dbReference>
<sequence length="415" mass="47106">MASIDKRKTRSGTTRYRVRWRIGGARGGDWASETFDQKAHAVTFKLAVEACGHYWPDGWIKGFGWAPETPTAPEPDPPVPFSEYAQRFVASLSGIEDRTRSDYLRDLKNHILPVFGDLDLRDESQAFDRATVSTWVNQLHRGIPDPAEPRQWLRRPLAPKTIQNLHGLLYTILQSAVEAIPPIRSSNPAARTRLPRLDDGEGDDEMVFLNEQEFSLLRSCAKADVRDMLTVFVGTGLRYAELAALQVRDIEPFAKPVPTLRVRRAWKRQADNSFKLGPPKIKQSRRTIALSPMVLDAILPHIAGKYPEEFVFKSPTGSWWRHSSFYDRRWLPAVDDAISRGLTKRPRIHDLRHTHVAWLISDNIPMAAIQRRMGHKSITTTIDRYGHLLPYVDQDLIESIDRALGGGLRAVRSVA</sequence>
<protein>
    <submittedName>
        <fullName evidence="7">Tyrosine-type recombinase/integrase</fullName>
    </submittedName>
</protein>
<dbReference type="InterPro" id="IPR002104">
    <property type="entry name" value="Integrase_catalytic"/>
</dbReference>
<evidence type="ECO:0000259" key="5">
    <source>
        <dbReference type="PROSITE" id="PS51898"/>
    </source>
</evidence>
<evidence type="ECO:0000256" key="2">
    <source>
        <dbReference type="ARBA" id="ARBA00023125"/>
    </source>
</evidence>
<dbReference type="PANTHER" id="PTHR30349:SF64">
    <property type="entry name" value="PROPHAGE INTEGRASE INTD-RELATED"/>
    <property type="match status" value="1"/>
</dbReference>
<keyword evidence="3" id="KW-0233">DNA recombination</keyword>
<dbReference type="PROSITE" id="PS51900">
    <property type="entry name" value="CB"/>
    <property type="match status" value="1"/>
</dbReference>
<dbReference type="PANTHER" id="PTHR30349">
    <property type="entry name" value="PHAGE INTEGRASE-RELATED"/>
    <property type="match status" value="1"/>
</dbReference>
<comment type="caution">
    <text evidence="7">The sequence shown here is derived from an EMBL/GenBank/DDBJ whole genome shotgun (WGS) entry which is preliminary data.</text>
</comment>
<dbReference type="Gene3D" id="1.10.150.130">
    <property type="match status" value="1"/>
</dbReference>
<evidence type="ECO:0000313" key="8">
    <source>
        <dbReference type="Proteomes" id="UP001589532"/>
    </source>
</evidence>
<evidence type="ECO:0000256" key="4">
    <source>
        <dbReference type="PROSITE-ProRule" id="PRU01248"/>
    </source>
</evidence>
<name>A0ABV5S8L3_9ACTN</name>
<organism evidence="7 8">
    <name type="scientific">Nonomuraea helvata</name>
    <dbReference type="NCBI Taxonomy" id="37484"/>
    <lineage>
        <taxon>Bacteria</taxon>
        <taxon>Bacillati</taxon>
        <taxon>Actinomycetota</taxon>
        <taxon>Actinomycetes</taxon>
        <taxon>Streptosporangiales</taxon>
        <taxon>Streptosporangiaceae</taxon>
        <taxon>Nonomuraea</taxon>
    </lineage>
</organism>
<evidence type="ECO:0000313" key="7">
    <source>
        <dbReference type="EMBL" id="MFB9626861.1"/>
    </source>
</evidence>
<gene>
    <name evidence="7" type="ORF">ACFFSA_27565</name>
</gene>
<evidence type="ECO:0000256" key="3">
    <source>
        <dbReference type="ARBA" id="ARBA00023172"/>
    </source>
</evidence>
<keyword evidence="2 4" id="KW-0238">DNA-binding</keyword>
<dbReference type="InterPro" id="IPR010998">
    <property type="entry name" value="Integrase_recombinase_N"/>
</dbReference>
<dbReference type="SUPFAM" id="SSF56349">
    <property type="entry name" value="DNA breaking-rejoining enzymes"/>
    <property type="match status" value="1"/>
</dbReference>
<dbReference type="Proteomes" id="UP001589532">
    <property type="component" value="Unassembled WGS sequence"/>
</dbReference>
<dbReference type="InterPro" id="IPR013762">
    <property type="entry name" value="Integrase-like_cat_sf"/>
</dbReference>
<feature type="domain" description="Core-binding (CB)" evidence="6">
    <location>
        <begin position="79"/>
        <end position="177"/>
    </location>
</feature>
<dbReference type="PROSITE" id="PS51898">
    <property type="entry name" value="TYR_RECOMBINASE"/>
    <property type="match status" value="1"/>
</dbReference>
<dbReference type="RefSeq" id="WP_344998013.1">
    <property type="nucleotide sequence ID" value="NZ_BAAAXV010000009.1"/>
</dbReference>
<dbReference type="CDD" id="cd01189">
    <property type="entry name" value="INT_ICEBs1_C_like"/>
    <property type="match status" value="1"/>
</dbReference>
<dbReference type="InterPro" id="IPR011010">
    <property type="entry name" value="DNA_brk_join_enz"/>
</dbReference>
<evidence type="ECO:0000256" key="1">
    <source>
        <dbReference type="ARBA" id="ARBA00008857"/>
    </source>
</evidence>
<accession>A0ABV5S8L3</accession>